<dbReference type="Proteomes" id="UP000226031">
    <property type="component" value="Unassembled WGS sequence"/>
</dbReference>
<comment type="caution">
    <text evidence="4">The sequence shown here is derived from an EMBL/GenBank/DDBJ whole genome shotgun (WGS) entry which is preliminary data.</text>
</comment>
<dbReference type="SMART" id="SM00248">
    <property type="entry name" value="ANK"/>
    <property type="match status" value="6"/>
</dbReference>
<evidence type="ECO:0000256" key="1">
    <source>
        <dbReference type="ARBA" id="ARBA00022737"/>
    </source>
</evidence>
<dbReference type="VEuPathDB" id="FungiDB:EMCG_01589"/>
<dbReference type="InterPro" id="IPR002110">
    <property type="entry name" value="Ankyrin_rpt"/>
</dbReference>
<gene>
    <name evidence="4" type="ORF">GX50_08394</name>
</gene>
<dbReference type="Gene3D" id="1.25.40.20">
    <property type="entry name" value="Ankyrin repeat-containing domain"/>
    <property type="match status" value="2"/>
</dbReference>
<keyword evidence="5" id="KW-1185">Reference proteome</keyword>
<dbReference type="Pfam" id="PF13637">
    <property type="entry name" value="Ank_4"/>
    <property type="match status" value="1"/>
</dbReference>
<sequence>MAAEVGSPLELRPQARPQGQEVKDNPSHRVPSLPAEIHEMIFTEISRAAQDVRSVQEWRDLVGNCLCVNWFWNISLANQLLKSCDVEVFLAYANGPITEKAVERWINLVSEETTAIRTYDFDTDINPSDNRADLHTDFDFEYNNAPLSQSASSQWLSTTWEQKLSLCLLLAASRGFLHCLRALTNASVSLGVSIANTSFHTTTFLQESVRSGQLGVVKLLLDRGVDPSNWNVNTPDWSILPISMAVQRLHIDIAAAILAYDPVPDHGQVLFRDDDSANGVRVDDIDYWCVPGRESEWRLERLRYEVDPKNDVIAQIGEFGFNGCESLELVSWAAYRSSVPMLKLLIERYSFSINLERDLHWALKGGGDVDVVRLLLQHGRCGTVAPPPWAHNFHPSRSRAPVVKFQGQGIGVAGVWSSEFRQSHCREVALRERVPVIDAVKYCNVDMVKLLLDTLSGEDVSRAVNEFDASCMTSLGYAVRKRDEAMVKYLLECGAEVWQSCFDLVMTEGSADMIGLLARWIKEHDLEVKKE</sequence>
<accession>A0A2B7Z667</accession>
<name>A0A2B7Z667_9EURO</name>
<dbReference type="EMBL" id="PDND01000304">
    <property type="protein sequence ID" value="PGH28861.1"/>
    <property type="molecule type" value="Genomic_DNA"/>
</dbReference>
<dbReference type="InterPro" id="IPR036770">
    <property type="entry name" value="Ankyrin_rpt-contain_sf"/>
</dbReference>
<keyword evidence="2" id="KW-0040">ANK repeat</keyword>
<dbReference type="SUPFAM" id="SSF48403">
    <property type="entry name" value="Ankyrin repeat"/>
    <property type="match status" value="1"/>
</dbReference>
<protein>
    <submittedName>
        <fullName evidence="4">Uncharacterized protein</fullName>
    </submittedName>
</protein>
<feature type="region of interest" description="Disordered" evidence="3">
    <location>
        <begin position="1"/>
        <end position="29"/>
    </location>
</feature>
<evidence type="ECO:0000313" key="5">
    <source>
        <dbReference type="Proteomes" id="UP000226031"/>
    </source>
</evidence>
<dbReference type="AlphaFoldDB" id="A0A2B7Z667"/>
<dbReference type="PANTHER" id="PTHR24198">
    <property type="entry name" value="ANKYRIN REPEAT AND PROTEIN KINASE DOMAIN-CONTAINING PROTEIN"/>
    <property type="match status" value="1"/>
</dbReference>
<evidence type="ECO:0000256" key="2">
    <source>
        <dbReference type="ARBA" id="ARBA00023043"/>
    </source>
</evidence>
<organism evidence="4 5">
    <name type="scientific">[Emmonsia] crescens</name>
    <dbReference type="NCBI Taxonomy" id="73230"/>
    <lineage>
        <taxon>Eukaryota</taxon>
        <taxon>Fungi</taxon>
        <taxon>Dikarya</taxon>
        <taxon>Ascomycota</taxon>
        <taxon>Pezizomycotina</taxon>
        <taxon>Eurotiomycetes</taxon>
        <taxon>Eurotiomycetidae</taxon>
        <taxon>Onygenales</taxon>
        <taxon>Ajellomycetaceae</taxon>
        <taxon>Emergomyces</taxon>
    </lineage>
</organism>
<reference evidence="4 5" key="1">
    <citation type="submission" date="2017-10" db="EMBL/GenBank/DDBJ databases">
        <title>Comparative genomics in systemic dimorphic fungi from Ajellomycetaceae.</title>
        <authorList>
            <person name="Munoz J.F."/>
            <person name="Mcewen J.G."/>
            <person name="Clay O.K."/>
            <person name="Cuomo C.A."/>
        </authorList>
    </citation>
    <scope>NUCLEOTIDE SEQUENCE [LARGE SCALE GENOMIC DNA]</scope>
    <source>
        <strain evidence="4 5">UAMH4076</strain>
    </source>
</reference>
<keyword evidence="1" id="KW-0677">Repeat</keyword>
<evidence type="ECO:0000256" key="3">
    <source>
        <dbReference type="SAM" id="MobiDB-lite"/>
    </source>
</evidence>
<evidence type="ECO:0000313" key="4">
    <source>
        <dbReference type="EMBL" id="PGH28861.1"/>
    </source>
</evidence>
<proteinExistence type="predicted"/>
<dbReference type="PANTHER" id="PTHR24198:SF165">
    <property type="entry name" value="ANKYRIN REPEAT-CONTAINING PROTEIN-RELATED"/>
    <property type="match status" value="1"/>
</dbReference>